<dbReference type="InterPro" id="IPR001650">
    <property type="entry name" value="Helicase_C-like"/>
</dbReference>
<evidence type="ECO:0000256" key="2">
    <source>
        <dbReference type="ARBA" id="ARBA00022801"/>
    </source>
</evidence>
<evidence type="ECO:0000259" key="4">
    <source>
        <dbReference type="PROSITE" id="PS51192"/>
    </source>
</evidence>
<dbReference type="GO" id="GO:0008094">
    <property type="term" value="F:ATP-dependent activity, acting on DNA"/>
    <property type="evidence" value="ECO:0007669"/>
    <property type="project" value="TreeGrafter"/>
</dbReference>
<evidence type="ECO:0000259" key="5">
    <source>
        <dbReference type="PROSITE" id="PS51194"/>
    </source>
</evidence>
<keyword evidence="7" id="KW-1185">Reference proteome</keyword>
<dbReference type="EMBL" id="CAJPDR010000472">
    <property type="protein sequence ID" value="CAF9937441.1"/>
    <property type="molecule type" value="Genomic_DNA"/>
</dbReference>
<dbReference type="InterPro" id="IPR000330">
    <property type="entry name" value="SNF2_N"/>
</dbReference>
<dbReference type="SMART" id="SM00487">
    <property type="entry name" value="DEXDc"/>
    <property type="match status" value="1"/>
</dbReference>
<evidence type="ECO:0000313" key="6">
    <source>
        <dbReference type="EMBL" id="CAF9937441.1"/>
    </source>
</evidence>
<dbReference type="AlphaFoldDB" id="A0A8H3G792"/>
<sequence>MGGEGPRKRKRLENIGESHNILGQSSQYHLAEYDERGGCSKKVCAAAQQSSGPEGVLRVNQQPTVDAHIGSVQPQQPAQPTLIGTTTVEFFDPSCKHGRPESTIAERVCFGMLDSIPVLRFLYHGIDANASFTPVMLTMDRETLQLQTSAGHVVGKLEPRYSKIFQVLQDEKEMDLQAYVVPTLSKKSPKDQAKKSSKEPMRSHARAAFLSVVLYGPIEIFEDVGFFLEQCSEFLQSPLHCDRNVPYRNPQSLSGKDHNPPITSQLEAELCVSQIETIVGGPDASAALETEDALQETQAPSPIKASLYNHQKRALSFMLMRELGSTVASDPRDQLQMLSTKFDHLTKLWFEVTKETCNYRLGEVRGGILADSMGLGKSLTVISLLAMDWSHRPKDSQGVTPTLLIVTLPLIRSWEEEFRRHLHPHTLRCWTYHGPRRSKDAAQMLGYDVVITTYDVVAQEWRNLNNPMNPLFSTNWRRIVLDEAHEIKSGDSLRAKAVFALRGSLRWAITGTPIQNRWEDLASLLRFLKVHPDNDLRSLKAMLRQNVRDSPIRSMLASICLRRSKNAIDLPERTDKLHKVDFGADEATHYDSMSEIVTGYLQEETEHPLLGTYANVLAKINALRQICSLGTFYQGRLPQSIGLGNPRTAAQFLFEGMLSTGFAICTKCSSNIAEGDGNTVPGISDGDAITMGQPWLATCGELICASCFPFWNTSDSVNRRACQHQPSCKFFAVDLSNSSAVPTYTPESQLPVKMKALQEDLLALPKEHKRYLFVICVHICDFNVFLSIIFSSWTSTLDVVATALDKVHLPYTRFDGTMPVRQRQQALESFKEDPHLRAILMSLRCGSTGLNLTAANHVFLMEPQWNPMVEDQALDRVYRIGQTKEVTTTRYIVNKTLEENIRIQQTRKRNLAEQAFTLSQRKDDWVGVSEFTAMLSLLF</sequence>
<keyword evidence="3" id="KW-0067">ATP-binding</keyword>
<dbReference type="GO" id="GO:0006281">
    <property type="term" value="P:DNA repair"/>
    <property type="evidence" value="ECO:0007669"/>
    <property type="project" value="TreeGrafter"/>
</dbReference>
<dbReference type="InterPro" id="IPR027417">
    <property type="entry name" value="P-loop_NTPase"/>
</dbReference>
<keyword evidence="2" id="KW-0378">Hydrolase</keyword>
<dbReference type="InterPro" id="IPR014001">
    <property type="entry name" value="Helicase_ATP-bd"/>
</dbReference>
<gene>
    <name evidence="6" type="ORF">ALECFALPRED_007252</name>
</gene>
<keyword evidence="1" id="KW-0547">Nucleotide-binding</keyword>
<reference evidence="6" key="1">
    <citation type="submission" date="2021-03" db="EMBL/GenBank/DDBJ databases">
        <authorList>
            <person name="Tagirdzhanova G."/>
        </authorList>
    </citation>
    <scope>NUCLEOTIDE SEQUENCE</scope>
</reference>
<dbReference type="Gene3D" id="3.40.50.300">
    <property type="entry name" value="P-loop containing nucleotide triphosphate hydrolases"/>
    <property type="match status" value="1"/>
</dbReference>
<dbReference type="InterPro" id="IPR038718">
    <property type="entry name" value="SNF2-like_sf"/>
</dbReference>
<dbReference type="PANTHER" id="PTHR45626:SF52">
    <property type="entry name" value="SINGLE-STRANDED DNA-DEPENDENT ATPASE (EUROFUNG)"/>
    <property type="match status" value="1"/>
</dbReference>
<dbReference type="CDD" id="cd18793">
    <property type="entry name" value="SF2_C_SNF"/>
    <property type="match status" value="1"/>
</dbReference>
<organism evidence="6 7">
    <name type="scientific">Alectoria fallacina</name>
    <dbReference type="NCBI Taxonomy" id="1903189"/>
    <lineage>
        <taxon>Eukaryota</taxon>
        <taxon>Fungi</taxon>
        <taxon>Dikarya</taxon>
        <taxon>Ascomycota</taxon>
        <taxon>Pezizomycotina</taxon>
        <taxon>Lecanoromycetes</taxon>
        <taxon>OSLEUM clade</taxon>
        <taxon>Lecanoromycetidae</taxon>
        <taxon>Lecanorales</taxon>
        <taxon>Lecanorineae</taxon>
        <taxon>Parmeliaceae</taxon>
        <taxon>Alectoria</taxon>
    </lineage>
</organism>
<dbReference type="GO" id="GO:0016787">
    <property type="term" value="F:hydrolase activity"/>
    <property type="evidence" value="ECO:0007669"/>
    <property type="project" value="UniProtKB-KW"/>
</dbReference>
<evidence type="ECO:0000256" key="3">
    <source>
        <dbReference type="ARBA" id="ARBA00022840"/>
    </source>
</evidence>
<evidence type="ECO:0000256" key="1">
    <source>
        <dbReference type="ARBA" id="ARBA00022741"/>
    </source>
</evidence>
<protein>
    <submittedName>
        <fullName evidence="6">Uncharacterized protein</fullName>
    </submittedName>
</protein>
<dbReference type="Pfam" id="PF00271">
    <property type="entry name" value="Helicase_C"/>
    <property type="match status" value="1"/>
</dbReference>
<dbReference type="Proteomes" id="UP000664203">
    <property type="component" value="Unassembled WGS sequence"/>
</dbReference>
<dbReference type="Pfam" id="PF00176">
    <property type="entry name" value="SNF2-rel_dom"/>
    <property type="match status" value="1"/>
</dbReference>
<dbReference type="PROSITE" id="PS51192">
    <property type="entry name" value="HELICASE_ATP_BIND_1"/>
    <property type="match status" value="1"/>
</dbReference>
<dbReference type="OrthoDB" id="448448at2759"/>
<dbReference type="CDD" id="cd18008">
    <property type="entry name" value="DEXDc_SHPRH-like"/>
    <property type="match status" value="1"/>
</dbReference>
<dbReference type="PANTHER" id="PTHR45626">
    <property type="entry name" value="TRANSCRIPTION TERMINATION FACTOR 2-RELATED"/>
    <property type="match status" value="1"/>
</dbReference>
<comment type="caution">
    <text evidence="6">The sequence shown here is derived from an EMBL/GenBank/DDBJ whole genome shotgun (WGS) entry which is preliminary data.</text>
</comment>
<name>A0A8H3G792_9LECA</name>
<evidence type="ECO:0000313" key="7">
    <source>
        <dbReference type="Proteomes" id="UP000664203"/>
    </source>
</evidence>
<proteinExistence type="predicted"/>
<dbReference type="GO" id="GO:0005634">
    <property type="term" value="C:nucleus"/>
    <property type="evidence" value="ECO:0007669"/>
    <property type="project" value="TreeGrafter"/>
</dbReference>
<dbReference type="Gene3D" id="3.40.50.10810">
    <property type="entry name" value="Tandem AAA-ATPase domain"/>
    <property type="match status" value="1"/>
</dbReference>
<dbReference type="SMART" id="SM00490">
    <property type="entry name" value="HELICc"/>
    <property type="match status" value="1"/>
</dbReference>
<accession>A0A8H3G792</accession>
<feature type="domain" description="Helicase C-terminal" evidence="5">
    <location>
        <begin position="778"/>
        <end position="924"/>
    </location>
</feature>
<dbReference type="PROSITE" id="PS51194">
    <property type="entry name" value="HELICASE_CTER"/>
    <property type="match status" value="1"/>
</dbReference>
<dbReference type="GO" id="GO:0005524">
    <property type="term" value="F:ATP binding"/>
    <property type="evidence" value="ECO:0007669"/>
    <property type="project" value="UniProtKB-KW"/>
</dbReference>
<dbReference type="InterPro" id="IPR050628">
    <property type="entry name" value="SNF2_RAD54_helicase_TF"/>
</dbReference>
<dbReference type="InterPro" id="IPR049730">
    <property type="entry name" value="SNF2/RAD54-like_C"/>
</dbReference>
<feature type="domain" description="Helicase ATP-binding" evidence="4">
    <location>
        <begin position="358"/>
        <end position="531"/>
    </location>
</feature>
<dbReference type="SUPFAM" id="SSF52540">
    <property type="entry name" value="P-loop containing nucleoside triphosphate hydrolases"/>
    <property type="match status" value="2"/>
</dbReference>